<evidence type="ECO:0000256" key="1">
    <source>
        <dbReference type="ARBA" id="ARBA00022845"/>
    </source>
</evidence>
<dbReference type="STRING" id="561720.SAMN06275492_101321"/>
<dbReference type="NCBIfam" id="TIGR00741">
    <property type="entry name" value="yfiA"/>
    <property type="match status" value="1"/>
</dbReference>
<dbReference type="CDD" id="cd00552">
    <property type="entry name" value="RaiA"/>
    <property type="match status" value="1"/>
</dbReference>
<sequence>MDIRFVNRNAELADDLKEYMERKLSKLEKFFPKILDNQVVLSLSRGIHTIEVTSNVNGVIMRGEERDSDLRKAFDIALKNLERRIRRHKKYLTDRVQLKTHDISFNLDDITSDMSKSAVEEKKEDIVKVKRFPLRPMHAEEACMQMDLLGHSFFVFSNAESGSINVVYKRKSGGYGLLEPAD</sequence>
<keyword evidence="5" id="KW-1185">Reference proteome</keyword>
<evidence type="ECO:0000313" key="4">
    <source>
        <dbReference type="EMBL" id="SMG12139.1"/>
    </source>
</evidence>
<comment type="function">
    <text evidence="2">Required for dimerization of active 70S ribosomes into 100S ribosomes in stationary phase; 100S ribosomes are translationally inactive and sometimes present during exponential growth.</text>
</comment>
<dbReference type="EMBL" id="FXBB01000001">
    <property type="protein sequence ID" value="SMG12139.1"/>
    <property type="molecule type" value="Genomic_DNA"/>
</dbReference>
<dbReference type="InterPro" id="IPR038416">
    <property type="entry name" value="Ribosom_S30AE_C_sf"/>
</dbReference>
<evidence type="ECO:0000313" key="5">
    <source>
        <dbReference type="Proteomes" id="UP000193355"/>
    </source>
</evidence>
<dbReference type="InterPro" id="IPR003489">
    <property type="entry name" value="RHF/RaiA"/>
</dbReference>
<protein>
    <recommendedName>
        <fullName evidence="2">Ribosome hibernation promoting factor</fullName>
        <shortName evidence="2">HPF</shortName>
    </recommendedName>
</protein>
<dbReference type="HAMAP" id="MF_00839">
    <property type="entry name" value="HPF"/>
    <property type="match status" value="1"/>
</dbReference>
<dbReference type="Pfam" id="PF16321">
    <property type="entry name" value="Ribosom_S30AE_C"/>
    <property type="match status" value="1"/>
</dbReference>
<dbReference type="Gene3D" id="3.30.160.100">
    <property type="entry name" value="Ribosome hibernation promotion factor-like"/>
    <property type="match status" value="1"/>
</dbReference>
<dbReference type="InterPro" id="IPR034694">
    <property type="entry name" value="HPF_long/plastid"/>
</dbReference>
<name>A0A1X7ICX3_9BACT</name>
<dbReference type="InterPro" id="IPR036567">
    <property type="entry name" value="RHF-like"/>
</dbReference>
<dbReference type="Gene3D" id="3.30.505.50">
    <property type="entry name" value="Sigma 54 modulation/S30EA ribosomal protein, C-terminal domain"/>
    <property type="match status" value="1"/>
</dbReference>
<dbReference type="Pfam" id="PF02482">
    <property type="entry name" value="Ribosomal_S30AE"/>
    <property type="match status" value="1"/>
</dbReference>
<dbReference type="OrthoDB" id="9794975at2"/>
<dbReference type="RefSeq" id="WP_085543594.1">
    <property type="nucleotide sequence ID" value="NZ_FXBB01000001.1"/>
</dbReference>
<evidence type="ECO:0000259" key="3">
    <source>
        <dbReference type="Pfam" id="PF16321"/>
    </source>
</evidence>
<gene>
    <name evidence="2" type="primary">hpf</name>
    <name evidence="4" type="ORF">SAMN06275492_101321</name>
</gene>
<dbReference type="PANTHER" id="PTHR33231:SF1">
    <property type="entry name" value="30S RIBOSOMAL PROTEIN"/>
    <property type="match status" value="1"/>
</dbReference>
<dbReference type="GO" id="GO:0045900">
    <property type="term" value="P:negative regulation of translational elongation"/>
    <property type="evidence" value="ECO:0007669"/>
    <property type="project" value="TreeGrafter"/>
</dbReference>
<organism evidence="4 5">
    <name type="scientific">Dethiosulfovibrio salsuginis</name>
    <dbReference type="NCBI Taxonomy" id="561720"/>
    <lineage>
        <taxon>Bacteria</taxon>
        <taxon>Thermotogati</taxon>
        <taxon>Synergistota</taxon>
        <taxon>Synergistia</taxon>
        <taxon>Synergistales</taxon>
        <taxon>Dethiosulfovibrionaceae</taxon>
        <taxon>Dethiosulfovibrio</taxon>
    </lineage>
</organism>
<evidence type="ECO:0000256" key="2">
    <source>
        <dbReference type="HAMAP-Rule" id="MF_00839"/>
    </source>
</evidence>
<comment type="subcellular location">
    <subcellularLocation>
        <location evidence="2">Cytoplasm</location>
    </subcellularLocation>
</comment>
<dbReference type="AlphaFoldDB" id="A0A1X7ICX3"/>
<dbReference type="GO" id="GO:0022627">
    <property type="term" value="C:cytosolic small ribosomal subunit"/>
    <property type="evidence" value="ECO:0007669"/>
    <property type="project" value="TreeGrafter"/>
</dbReference>
<comment type="similarity">
    <text evidence="2">Belongs to the HPF/YfiA ribosome-associated protein family. Long HPF subfamily.</text>
</comment>
<dbReference type="SUPFAM" id="SSF69754">
    <property type="entry name" value="Ribosome binding protein Y (YfiA homologue)"/>
    <property type="match status" value="1"/>
</dbReference>
<dbReference type="InterPro" id="IPR032528">
    <property type="entry name" value="Ribosom_S30AE_C"/>
</dbReference>
<accession>A0A1X7ICX3</accession>
<proteinExistence type="inferred from homology"/>
<keyword evidence="2" id="KW-0963">Cytoplasm</keyword>
<dbReference type="InterPro" id="IPR050574">
    <property type="entry name" value="HPF/YfiA_ribosome-assoc"/>
</dbReference>
<keyword evidence="1 2" id="KW-0810">Translation regulation</keyword>
<dbReference type="Proteomes" id="UP000193355">
    <property type="component" value="Unassembled WGS sequence"/>
</dbReference>
<feature type="domain" description="Sigma 54 modulation/S30EA ribosomal protein C-terminal" evidence="3">
    <location>
        <begin position="122"/>
        <end position="177"/>
    </location>
</feature>
<dbReference type="PANTHER" id="PTHR33231">
    <property type="entry name" value="30S RIBOSOMAL PROTEIN"/>
    <property type="match status" value="1"/>
</dbReference>
<dbReference type="GO" id="GO:0043024">
    <property type="term" value="F:ribosomal small subunit binding"/>
    <property type="evidence" value="ECO:0007669"/>
    <property type="project" value="TreeGrafter"/>
</dbReference>
<comment type="subunit">
    <text evidence="2">Interacts with 100S ribosomes.</text>
</comment>
<reference evidence="5" key="1">
    <citation type="submission" date="2017-04" db="EMBL/GenBank/DDBJ databases">
        <authorList>
            <person name="Varghese N."/>
            <person name="Submissions S."/>
        </authorList>
    </citation>
    <scope>NUCLEOTIDE SEQUENCE [LARGE SCALE GENOMIC DNA]</scope>
    <source>
        <strain evidence="5">USBA 82</strain>
    </source>
</reference>